<reference evidence="2 3" key="1">
    <citation type="submission" date="2012-05" db="EMBL/GenBank/DDBJ databases">
        <authorList>
            <person name="Weinstock G."/>
            <person name="Sodergren E."/>
            <person name="Lobos E.A."/>
            <person name="Fulton L."/>
            <person name="Fulton R."/>
            <person name="Courtney L."/>
            <person name="Fronick C."/>
            <person name="O'Laughlin M."/>
            <person name="Godfrey J."/>
            <person name="Wilson R.M."/>
            <person name="Miner T."/>
            <person name="Farmer C."/>
            <person name="Delehaunty K."/>
            <person name="Cordes M."/>
            <person name="Minx P."/>
            <person name="Tomlinson C."/>
            <person name="Chen J."/>
            <person name="Wollam A."/>
            <person name="Pepin K.H."/>
            <person name="Bhonagiri V."/>
            <person name="Zhang X."/>
            <person name="Suruliraj S."/>
            <person name="Warren W."/>
            <person name="Mitreva M."/>
            <person name="Mardis E.R."/>
            <person name="Wilson R.K."/>
        </authorList>
    </citation>
    <scope>NUCLEOTIDE SEQUENCE [LARGE SCALE GENOMIC DNA]</scope>
    <source>
        <strain evidence="2 3">F0055</strain>
    </source>
</reference>
<dbReference type="AlphaFoldDB" id="L1NHP6"/>
<name>L1NHP6_9BACT</name>
<organism evidence="2 3">
    <name type="scientific">Hoylesella saccharolytica F0055</name>
    <dbReference type="NCBI Taxonomy" id="1127699"/>
    <lineage>
        <taxon>Bacteria</taxon>
        <taxon>Pseudomonadati</taxon>
        <taxon>Bacteroidota</taxon>
        <taxon>Bacteroidia</taxon>
        <taxon>Bacteroidales</taxon>
        <taxon>Prevotellaceae</taxon>
        <taxon>Hoylesella</taxon>
    </lineage>
</organism>
<evidence type="ECO:0000313" key="3">
    <source>
        <dbReference type="Proteomes" id="UP000010433"/>
    </source>
</evidence>
<dbReference type="RefSeq" id="WP_009161805.1">
    <property type="nucleotide sequence ID" value="NZ_KB290974.1"/>
</dbReference>
<keyword evidence="1" id="KW-0732">Signal</keyword>
<dbReference type="PROSITE" id="PS51257">
    <property type="entry name" value="PROKAR_LIPOPROTEIN"/>
    <property type="match status" value="1"/>
</dbReference>
<evidence type="ECO:0000256" key="1">
    <source>
        <dbReference type="SAM" id="SignalP"/>
    </source>
</evidence>
<dbReference type="Proteomes" id="UP000010433">
    <property type="component" value="Unassembled WGS sequence"/>
</dbReference>
<feature type="chain" id="PRO_5003954454" description="Lipocalin-like domain-containing protein" evidence="1">
    <location>
        <begin position="22"/>
        <end position="164"/>
    </location>
</feature>
<dbReference type="HOGENOM" id="CLU_1523815_0_0_10"/>
<comment type="caution">
    <text evidence="2">The sequence shown here is derived from an EMBL/GenBank/DDBJ whole genome shotgun (WGS) entry which is preliminary data.</text>
</comment>
<protein>
    <recommendedName>
        <fullName evidence="4">Lipocalin-like domain-containing protein</fullName>
    </recommendedName>
</protein>
<evidence type="ECO:0000313" key="2">
    <source>
        <dbReference type="EMBL" id="EKY02831.1"/>
    </source>
</evidence>
<sequence length="164" mass="17588">MKRNKILRFVSVMAVVFVAMCASTLFTSCGNDESDLHNAIEVNGSALKVRVLTVSELSGNVMITLSTISGSGTNLSLGSLVFTIPTAQYGQTIKLDQANAFDWNIMGTYISGDNSNLLDAGSTLLIEKKSGEIYKVVFNLKKTENPQTVTKVVGSYEGKPGVQI</sequence>
<evidence type="ECO:0008006" key="4">
    <source>
        <dbReference type="Google" id="ProtNLM"/>
    </source>
</evidence>
<feature type="signal peptide" evidence="1">
    <location>
        <begin position="1"/>
        <end position="21"/>
    </location>
</feature>
<gene>
    <name evidence="2" type="ORF">HMPREF9151_00637</name>
</gene>
<dbReference type="PATRIC" id="fig|1127699.3.peg.586"/>
<accession>L1NHP6</accession>
<keyword evidence="3" id="KW-1185">Reference proteome</keyword>
<proteinExistence type="predicted"/>
<dbReference type="EMBL" id="AMEP01000045">
    <property type="protein sequence ID" value="EKY02831.1"/>
    <property type="molecule type" value="Genomic_DNA"/>
</dbReference>